<dbReference type="EMBL" id="UYRT01079927">
    <property type="protein sequence ID" value="VDN21677.1"/>
    <property type="molecule type" value="Genomic_DNA"/>
</dbReference>
<keyword evidence="6" id="KW-1185">Reference proteome</keyword>
<evidence type="ECO:0000256" key="2">
    <source>
        <dbReference type="ARBA" id="ARBA00022692"/>
    </source>
</evidence>
<name>A0A3P7MDR6_9BILA</name>
<sequence>MELRTKFINMPYPIDIFFIYHDKKSSWVGGVDGKKKYRYYYPLINQVCGTDLFGYLMYVPCNPLDIIKSEYGKNWKKPILSSQYIWNRSPHNMKSAGVYSIYEMRSARKDYG</sequence>
<evidence type="ECO:0000313" key="5">
    <source>
        <dbReference type="EMBL" id="VDN21677.1"/>
    </source>
</evidence>
<keyword evidence="3" id="KW-1133">Transmembrane helix</keyword>
<dbReference type="InterPro" id="IPR009644">
    <property type="entry name" value="FKTN/MNN4/W02B3.4-1"/>
</dbReference>
<evidence type="ECO:0000256" key="1">
    <source>
        <dbReference type="ARBA" id="ARBA00004167"/>
    </source>
</evidence>
<dbReference type="OrthoDB" id="10072116at2759"/>
<dbReference type="PANTHER" id="PTHR15407:SF28">
    <property type="entry name" value="RIBITOL-5-PHOSPHATE TRANSFERASE FKTN"/>
    <property type="match status" value="1"/>
</dbReference>
<organism evidence="5 6">
    <name type="scientific">Gongylonema pulchrum</name>
    <dbReference type="NCBI Taxonomy" id="637853"/>
    <lineage>
        <taxon>Eukaryota</taxon>
        <taxon>Metazoa</taxon>
        <taxon>Ecdysozoa</taxon>
        <taxon>Nematoda</taxon>
        <taxon>Chromadorea</taxon>
        <taxon>Rhabditida</taxon>
        <taxon>Spirurina</taxon>
        <taxon>Spiruromorpha</taxon>
        <taxon>Spiruroidea</taxon>
        <taxon>Gongylonematidae</taxon>
        <taxon>Gongylonema</taxon>
    </lineage>
</organism>
<dbReference type="Proteomes" id="UP000271098">
    <property type="component" value="Unassembled WGS sequence"/>
</dbReference>
<dbReference type="AlphaFoldDB" id="A0A3P7MDR6"/>
<evidence type="ECO:0000256" key="3">
    <source>
        <dbReference type="ARBA" id="ARBA00022989"/>
    </source>
</evidence>
<dbReference type="PANTHER" id="PTHR15407">
    <property type="entry name" value="FUKUTIN-RELATED"/>
    <property type="match status" value="1"/>
</dbReference>
<proteinExistence type="predicted"/>
<protein>
    <submittedName>
        <fullName evidence="5">Uncharacterized protein</fullName>
    </submittedName>
</protein>
<keyword evidence="2" id="KW-0812">Transmembrane</keyword>
<comment type="subcellular location">
    <subcellularLocation>
        <location evidence="1">Membrane</location>
        <topology evidence="1">Single-pass membrane protein</topology>
    </subcellularLocation>
</comment>
<evidence type="ECO:0000256" key="4">
    <source>
        <dbReference type="ARBA" id="ARBA00023136"/>
    </source>
</evidence>
<dbReference type="GO" id="GO:0016020">
    <property type="term" value="C:membrane"/>
    <property type="evidence" value="ECO:0007669"/>
    <property type="project" value="UniProtKB-SubCell"/>
</dbReference>
<reference evidence="5 6" key="1">
    <citation type="submission" date="2018-11" db="EMBL/GenBank/DDBJ databases">
        <authorList>
            <consortium name="Pathogen Informatics"/>
        </authorList>
    </citation>
    <scope>NUCLEOTIDE SEQUENCE [LARGE SCALE GENOMIC DNA]</scope>
</reference>
<evidence type="ECO:0000313" key="6">
    <source>
        <dbReference type="Proteomes" id="UP000271098"/>
    </source>
</evidence>
<accession>A0A3P7MDR6</accession>
<gene>
    <name evidence="5" type="ORF">GPUH_LOCUS13112</name>
</gene>
<keyword evidence="4" id="KW-0472">Membrane</keyword>